<name>A0ABY9XAB4_9BACT</name>
<evidence type="ECO:0000256" key="1">
    <source>
        <dbReference type="SAM" id="MobiDB-lite"/>
    </source>
</evidence>
<dbReference type="Gene3D" id="3.50.50.60">
    <property type="entry name" value="FAD/NAD(P)-binding domain"/>
    <property type="match status" value="1"/>
</dbReference>
<dbReference type="EMBL" id="CP043494">
    <property type="protein sequence ID" value="WNG52333.1"/>
    <property type="molecule type" value="Genomic_DNA"/>
</dbReference>
<dbReference type="PANTHER" id="PTHR43422:SF3">
    <property type="entry name" value="THIAMINE THIAZOLE SYNTHASE"/>
    <property type="match status" value="1"/>
</dbReference>
<proteinExistence type="predicted"/>
<reference evidence="2 3" key="1">
    <citation type="submission" date="2019-08" db="EMBL/GenBank/DDBJ databases">
        <title>Archangium and Cystobacter genomes.</title>
        <authorList>
            <person name="Chen I.-C.K."/>
            <person name="Wielgoss S."/>
        </authorList>
    </citation>
    <scope>NUCLEOTIDE SEQUENCE [LARGE SCALE GENOMIC DNA]</scope>
    <source>
        <strain evidence="2 3">Cbm 6</strain>
    </source>
</reference>
<feature type="compositionally biased region" description="Polar residues" evidence="1">
    <location>
        <begin position="448"/>
        <end position="460"/>
    </location>
</feature>
<organism evidence="2 3">
    <name type="scientific">Archangium minus</name>
    <dbReference type="NCBI Taxonomy" id="83450"/>
    <lineage>
        <taxon>Bacteria</taxon>
        <taxon>Pseudomonadati</taxon>
        <taxon>Myxococcota</taxon>
        <taxon>Myxococcia</taxon>
        <taxon>Myxococcales</taxon>
        <taxon>Cystobacterineae</taxon>
        <taxon>Archangiaceae</taxon>
        <taxon>Archangium</taxon>
    </lineage>
</organism>
<evidence type="ECO:0000313" key="3">
    <source>
        <dbReference type="Proteomes" id="UP001611383"/>
    </source>
</evidence>
<gene>
    <name evidence="2" type="ORF">F0U60_11175</name>
</gene>
<dbReference type="InterPro" id="IPR036188">
    <property type="entry name" value="FAD/NAD-bd_sf"/>
</dbReference>
<dbReference type="PANTHER" id="PTHR43422">
    <property type="entry name" value="THIAMINE THIAZOLE SYNTHASE"/>
    <property type="match status" value="1"/>
</dbReference>
<protein>
    <recommendedName>
        <fullName evidence="4">FAD-binding domain-containing protein</fullName>
    </recommendedName>
</protein>
<dbReference type="Proteomes" id="UP001611383">
    <property type="component" value="Chromosome"/>
</dbReference>
<feature type="region of interest" description="Disordered" evidence="1">
    <location>
        <begin position="447"/>
        <end position="471"/>
    </location>
</feature>
<keyword evidence="3" id="KW-1185">Reference proteome</keyword>
<evidence type="ECO:0008006" key="4">
    <source>
        <dbReference type="Google" id="ProtNLM"/>
    </source>
</evidence>
<dbReference type="SUPFAM" id="SSF51905">
    <property type="entry name" value="FAD/NAD(P)-binding domain"/>
    <property type="match status" value="1"/>
</dbReference>
<sequence>MIIGGSIAGLLSARVLSEHFEKVIILEREPIPEGPEARKSTPQGRHIHALLEAGLKTLDGMFPGMVQEMVREGADLIDMARDAAWLQSGSWKARYEGGPQSILVSRPYLEWKVRGRVTALPNVEVRQGYGVEELLTDASRTRVTGVRVKGPQGEQTLEGELVVDASGRGSRAPHWLEQLGYGRPEEEQVGIDLGYTSRFYERPAGFDDFKIMVVNGRAPESRRSGFISNVEGGRWIVSLNGYFGDHAPTDDEGFLEFARKLPAPHLYEYIRNAKPLTQPVTHKIPSSRWLHFETMARFPEGFVLLGDAVCALNPVFGQGMTVISMGAKILGESIARARTSPSGLHQGLSRSFHQELGKLIGAAWFLTTTMDLAHPEARGKRPAGLKALLWTIQNMIDLTSVDAKSCHQFYEVLHMRKGAEGLLQPGFAASLLGYSLKSLLIPRERRANLTTLPPTPGKQTRTGDKSLGAAA</sequence>
<accession>A0ABY9XAB4</accession>
<evidence type="ECO:0000313" key="2">
    <source>
        <dbReference type="EMBL" id="WNG52333.1"/>
    </source>
</evidence>